<keyword evidence="4" id="KW-1185">Reference proteome</keyword>
<sequence>MFRTLRRSTKLTRVRLSSFDLQGPPSVSKQNRRFPLKSPSTDWGPSPWLFLYLFIVVTSFDSLIHDLELGVSAKKGHFQLREPELSPEWHNLYDPTEELTFYYNSVTKVSQWTFPEPGPFVPGTEFDVNQTSSDLVTSYLVTGARRTATTLLKAAVTAGVYGGLAYQVYWLLEHSAPWDWHPLLLAISFFALPQPLPLLAIALGSNPLFTPLLQGPTAVWWEAALSLALLGSLVPETQSLLKVLEEAAREKLPPCETREDLSLLTALLRALCPGLGWRLHPFAFSLNFKRIVILPMPRQLPLPVPVPEWELLPQSGFALSYASPLILPLATILQTATQPDAPPFNPVEALSVVVSSSAVLVGVLASVTTILIRRQKDAYVRALEEIKVEEA</sequence>
<dbReference type="PROSITE" id="PS50020">
    <property type="entry name" value="WW_DOMAIN_2"/>
    <property type="match status" value="1"/>
</dbReference>
<evidence type="ECO:0000313" key="3">
    <source>
        <dbReference type="EMBL" id="GAQ90536.1"/>
    </source>
</evidence>
<proteinExistence type="predicted"/>
<reference evidence="3 4" key="1">
    <citation type="journal article" date="2014" name="Nat. Commun.">
        <title>Klebsormidium flaccidum genome reveals primary factors for plant terrestrial adaptation.</title>
        <authorList>
            <person name="Hori K."/>
            <person name="Maruyama F."/>
            <person name="Fujisawa T."/>
            <person name="Togashi T."/>
            <person name="Yamamoto N."/>
            <person name="Seo M."/>
            <person name="Sato S."/>
            <person name="Yamada T."/>
            <person name="Mori H."/>
            <person name="Tajima N."/>
            <person name="Moriyama T."/>
            <person name="Ikeuchi M."/>
            <person name="Watanabe M."/>
            <person name="Wada H."/>
            <person name="Kobayashi K."/>
            <person name="Saito M."/>
            <person name="Masuda T."/>
            <person name="Sasaki-Sekimoto Y."/>
            <person name="Mashiguchi K."/>
            <person name="Awai K."/>
            <person name="Shimojima M."/>
            <person name="Masuda S."/>
            <person name="Iwai M."/>
            <person name="Nobusawa T."/>
            <person name="Narise T."/>
            <person name="Kondo S."/>
            <person name="Saito H."/>
            <person name="Sato R."/>
            <person name="Murakawa M."/>
            <person name="Ihara Y."/>
            <person name="Oshima-Yamada Y."/>
            <person name="Ohtaka K."/>
            <person name="Satoh M."/>
            <person name="Sonobe K."/>
            <person name="Ishii M."/>
            <person name="Ohtani R."/>
            <person name="Kanamori-Sato M."/>
            <person name="Honoki R."/>
            <person name="Miyazaki D."/>
            <person name="Mochizuki H."/>
            <person name="Umetsu J."/>
            <person name="Higashi K."/>
            <person name="Shibata D."/>
            <person name="Kamiya Y."/>
            <person name="Sato N."/>
            <person name="Nakamura Y."/>
            <person name="Tabata S."/>
            <person name="Ida S."/>
            <person name="Kurokawa K."/>
            <person name="Ohta H."/>
        </authorList>
    </citation>
    <scope>NUCLEOTIDE SEQUENCE [LARGE SCALE GENOMIC DNA]</scope>
    <source>
        <strain evidence="3 4">NIES-2285</strain>
    </source>
</reference>
<dbReference type="Gene3D" id="2.20.70.10">
    <property type="match status" value="1"/>
</dbReference>
<dbReference type="EMBL" id="DF237602">
    <property type="protein sequence ID" value="GAQ90536.1"/>
    <property type="molecule type" value="Genomic_DNA"/>
</dbReference>
<feature type="domain" description="WW" evidence="2">
    <location>
        <begin position="83"/>
        <end position="117"/>
    </location>
</feature>
<dbReference type="InterPro" id="IPR001202">
    <property type="entry name" value="WW_dom"/>
</dbReference>
<protein>
    <recommendedName>
        <fullName evidence="2">WW domain-containing protein</fullName>
    </recommendedName>
</protein>
<feature type="transmembrane region" description="Helical" evidence="1">
    <location>
        <begin position="184"/>
        <end position="204"/>
    </location>
</feature>
<evidence type="ECO:0000313" key="4">
    <source>
        <dbReference type="Proteomes" id="UP000054558"/>
    </source>
</evidence>
<dbReference type="PROSITE" id="PS01159">
    <property type="entry name" value="WW_DOMAIN_1"/>
    <property type="match status" value="1"/>
</dbReference>
<dbReference type="AlphaFoldDB" id="A0A1Y1IP31"/>
<keyword evidence="1" id="KW-0472">Membrane</keyword>
<organism evidence="3 4">
    <name type="scientific">Klebsormidium nitens</name>
    <name type="common">Green alga</name>
    <name type="synonym">Ulothrix nitens</name>
    <dbReference type="NCBI Taxonomy" id="105231"/>
    <lineage>
        <taxon>Eukaryota</taxon>
        <taxon>Viridiplantae</taxon>
        <taxon>Streptophyta</taxon>
        <taxon>Klebsormidiophyceae</taxon>
        <taxon>Klebsormidiales</taxon>
        <taxon>Klebsormidiaceae</taxon>
        <taxon>Klebsormidium</taxon>
    </lineage>
</organism>
<accession>A0A1Y1IP31</accession>
<dbReference type="SUPFAM" id="SSF51045">
    <property type="entry name" value="WW domain"/>
    <property type="match status" value="1"/>
</dbReference>
<keyword evidence="1" id="KW-1133">Transmembrane helix</keyword>
<feature type="transmembrane region" description="Helical" evidence="1">
    <location>
        <begin position="318"/>
        <end position="337"/>
    </location>
</feature>
<evidence type="ECO:0000256" key="1">
    <source>
        <dbReference type="SAM" id="Phobius"/>
    </source>
</evidence>
<dbReference type="Pfam" id="PF00397">
    <property type="entry name" value="WW"/>
    <property type="match status" value="1"/>
</dbReference>
<feature type="transmembrane region" description="Helical" evidence="1">
    <location>
        <begin position="151"/>
        <end position="172"/>
    </location>
</feature>
<dbReference type="SMART" id="SM00456">
    <property type="entry name" value="WW"/>
    <property type="match status" value="1"/>
</dbReference>
<keyword evidence="1" id="KW-0812">Transmembrane</keyword>
<feature type="transmembrane region" description="Helical" evidence="1">
    <location>
        <begin position="349"/>
        <end position="372"/>
    </location>
</feature>
<dbReference type="InterPro" id="IPR036020">
    <property type="entry name" value="WW_dom_sf"/>
</dbReference>
<gene>
    <name evidence="3" type="ORF">KFL_006530020</name>
</gene>
<evidence type="ECO:0000259" key="2">
    <source>
        <dbReference type="PROSITE" id="PS50020"/>
    </source>
</evidence>
<dbReference type="Proteomes" id="UP000054558">
    <property type="component" value="Unassembled WGS sequence"/>
</dbReference>
<name>A0A1Y1IP31_KLENI</name>